<dbReference type="SUPFAM" id="SSF51230">
    <property type="entry name" value="Single hybrid motif"/>
    <property type="match status" value="1"/>
</dbReference>
<name>A0A849AIP3_9MICO</name>
<dbReference type="EMBL" id="JABENB010000002">
    <property type="protein sequence ID" value="NNG40259.1"/>
    <property type="molecule type" value="Genomic_DNA"/>
</dbReference>
<dbReference type="AlphaFoldDB" id="A0A849AIP3"/>
<dbReference type="Pfam" id="PF00364">
    <property type="entry name" value="Biotin_lipoyl"/>
    <property type="match status" value="1"/>
</dbReference>
<dbReference type="InterPro" id="IPR000089">
    <property type="entry name" value="Biotin_lipoyl"/>
</dbReference>
<keyword evidence="3" id="KW-1185">Reference proteome</keyword>
<dbReference type="CDD" id="cd06850">
    <property type="entry name" value="biotinyl_domain"/>
    <property type="match status" value="1"/>
</dbReference>
<proteinExistence type="predicted"/>
<accession>A0A849AIP3</accession>
<feature type="domain" description="Lipoyl-binding" evidence="1">
    <location>
        <begin position="74"/>
        <end position="133"/>
    </location>
</feature>
<dbReference type="Proteomes" id="UP000557772">
    <property type="component" value="Unassembled WGS sequence"/>
</dbReference>
<evidence type="ECO:0000313" key="3">
    <source>
        <dbReference type="Proteomes" id="UP000557772"/>
    </source>
</evidence>
<evidence type="ECO:0000313" key="2">
    <source>
        <dbReference type="EMBL" id="NNG40259.1"/>
    </source>
</evidence>
<dbReference type="InterPro" id="IPR011053">
    <property type="entry name" value="Single_hybrid_motif"/>
</dbReference>
<sequence>MWVVPVVPVVRVQSAAIRYAAGGALSTVAVVAKDLAEDLAKGPRDGERIGRAVAADDPTGAGPGAGVEVVARFGGVVTLLVRAGDEVAEGDAVAIVELTKLEAVVTAPVSGRIARLAIRSHQQVAGGDLLLVIA</sequence>
<gene>
    <name evidence="2" type="ORF">HJ588_13380</name>
</gene>
<reference evidence="2 3" key="1">
    <citation type="submission" date="2020-05" db="EMBL/GenBank/DDBJ databases">
        <title>Flexivirga sp. ID2601S isolated from air conditioner.</title>
        <authorList>
            <person name="Kim D.H."/>
        </authorList>
    </citation>
    <scope>NUCLEOTIDE SEQUENCE [LARGE SCALE GENOMIC DNA]</scope>
    <source>
        <strain evidence="2 3">ID2601S</strain>
    </source>
</reference>
<organism evidence="2 3">
    <name type="scientific">Flexivirga aerilata</name>
    <dbReference type="NCBI Taxonomy" id="1656889"/>
    <lineage>
        <taxon>Bacteria</taxon>
        <taxon>Bacillati</taxon>
        <taxon>Actinomycetota</taxon>
        <taxon>Actinomycetes</taxon>
        <taxon>Micrococcales</taxon>
        <taxon>Dermacoccaceae</taxon>
        <taxon>Flexivirga</taxon>
    </lineage>
</organism>
<evidence type="ECO:0000259" key="1">
    <source>
        <dbReference type="Pfam" id="PF00364"/>
    </source>
</evidence>
<dbReference type="Gene3D" id="2.40.50.100">
    <property type="match status" value="1"/>
</dbReference>
<protein>
    <recommendedName>
        <fullName evidence="1">Lipoyl-binding domain-containing protein</fullName>
    </recommendedName>
</protein>
<comment type="caution">
    <text evidence="2">The sequence shown here is derived from an EMBL/GenBank/DDBJ whole genome shotgun (WGS) entry which is preliminary data.</text>
</comment>